<keyword evidence="8 11" id="KW-0238">DNA-binding</keyword>
<dbReference type="PANTHER" id="PTHR30349">
    <property type="entry name" value="PHAGE INTEGRASE-RELATED"/>
    <property type="match status" value="1"/>
</dbReference>
<dbReference type="GO" id="GO:0006313">
    <property type="term" value="P:DNA transposition"/>
    <property type="evidence" value="ECO:0007669"/>
    <property type="project" value="UniProtKB-UniRule"/>
</dbReference>
<dbReference type="STRING" id="1628148.BI198_00900"/>
<comment type="subunit">
    <text evidence="11">Forms a cyclic heterotetrameric complex composed of two molecules of XerC and two molecules of XerD.</text>
</comment>
<evidence type="ECO:0000259" key="13">
    <source>
        <dbReference type="PROSITE" id="PS51900"/>
    </source>
</evidence>
<dbReference type="PROSITE" id="PS51898">
    <property type="entry name" value="TYR_RECOMBINASE"/>
    <property type="match status" value="1"/>
</dbReference>
<dbReference type="Gene3D" id="1.10.150.130">
    <property type="match status" value="1"/>
</dbReference>
<dbReference type="HAMAP" id="MF_01808">
    <property type="entry name" value="Recomb_XerC_XerD"/>
    <property type="match status" value="1"/>
</dbReference>
<feature type="active site" evidence="11">
    <location>
        <position position="259"/>
    </location>
</feature>
<dbReference type="Pfam" id="PF02899">
    <property type="entry name" value="Phage_int_SAM_1"/>
    <property type="match status" value="1"/>
</dbReference>
<keyword evidence="4 11" id="KW-0963">Cytoplasm</keyword>
<proteinExistence type="inferred from homology"/>
<feature type="active site" evidence="11">
    <location>
        <position position="262"/>
    </location>
</feature>
<comment type="subcellular location">
    <subcellularLocation>
        <location evidence="1 11">Cytoplasm</location>
    </subcellularLocation>
</comment>
<evidence type="ECO:0000256" key="2">
    <source>
        <dbReference type="ARBA" id="ARBA00006657"/>
    </source>
</evidence>
<protein>
    <recommendedName>
        <fullName evidence="3 11">Tyrosine recombinase XerC</fullName>
    </recommendedName>
</protein>
<feature type="active site" evidence="11">
    <location>
        <position position="285"/>
    </location>
</feature>
<dbReference type="Gene3D" id="1.10.443.10">
    <property type="entry name" value="Intergrase catalytic core"/>
    <property type="match status" value="1"/>
</dbReference>
<keyword evidence="15" id="KW-1185">Reference proteome</keyword>
<dbReference type="InterPro" id="IPR004107">
    <property type="entry name" value="Integrase_SAM-like_N"/>
</dbReference>
<comment type="function">
    <text evidence="11">Site-specific tyrosine recombinase, which acts by catalyzing the cutting and rejoining of the recombining DNA molecules. The XerC-XerD complex is essential to convert dimers of the bacterial chromosome into monomers to permit their segregation at cell division. It also contributes to the segregational stability of plasmids.</text>
</comment>
<evidence type="ECO:0000256" key="10">
    <source>
        <dbReference type="ARBA" id="ARBA00023306"/>
    </source>
</evidence>
<evidence type="ECO:0000313" key="14">
    <source>
        <dbReference type="EMBL" id="OEY68279.1"/>
    </source>
</evidence>
<dbReference type="NCBIfam" id="TIGR02224">
    <property type="entry name" value="recomb_XerC"/>
    <property type="match status" value="1"/>
</dbReference>
<feature type="domain" description="Core-binding (CB)" evidence="13">
    <location>
        <begin position="12"/>
        <end position="101"/>
    </location>
</feature>
<dbReference type="RefSeq" id="WP_070047846.1">
    <property type="nucleotide sequence ID" value="NZ_CBCSDO010000011.1"/>
</dbReference>
<dbReference type="InterPro" id="IPR023009">
    <property type="entry name" value="Tyrosine_recombinase_XerC/XerD"/>
</dbReference>
<dbReference type="Proteomes" id="UP000242258">
    <property type="component" value="Unassembled WGS sequence"/>
</dbReference>
<dbReference type="GO" id="GO:0051301">
    <property type="term" value="P:cell division"/>
    <property type="evidence" value="ECO:0007669"/>
    <property type="project" value="UniProtKB-UniRule"/>
</dbReference>
<evidence type="ECO:0000256" key="3">
    <source>
        <dbReference type="ARBA" id="ARBA00015804"/>
    </source>
</evidence>
<dbReference type="SUPFAM" id="SSF47823">
    <property type="entry name" value="lambda integrase-like, N-terminal domain"/>
    <property type="match status" value="1"/>
</dbReference>
<organism evidence="14 15">
    <name type="scientific">Rheinheimera salexigens</name>
    <dbReference type="NCBI Taxonomy" id="1628148"/>
    <lineage>
        <taxon>Bacteria</taxon>
        <taxon>Pseudomonadati</taxon>
        <taxon>Pseudomonadota</taxon>
        <taxon>Gammaproteobacteria</taxon>
        <taxon>Chromatiales</taxon>
        <taxon>Chromatiaceae</taxon>
        <taxon>Rheinheimera</taxon>
    </lineage>
</organism>
<evidence type="ECO:0000256" key="7">
    <source>
        <dbReference type="ARBA" id="ARBA00022908"/>
    </source>
</evidence>
<sequence length="317" mass="36420">MTRPNSATDLNVDWQQPIDDFLHYLQYERGYSKNTLASYHRQLQQVAISTLNNPEYAQLNWLTLEQQHLKQHINSLRLSGIKPRTIALKVAALRSFFNLLQAQQLRADNPAQYLTVPKAARDLPKNLAVDQINHLLNFDSSDDILASRDKAILELFYSSGLRLDELVNINITDIDWQQKLIRVLGKGNKQRIVPVGTVALTAIQHWLSLRPAFSQLLPEHDKLALFVSKQQKRISARHVRQRVQLWASQQGLNQHLHPHMLRHSFASHMLESSQDLRAVQELLGHANLSTTQVYTHLDFTHLAKVYDSAHPRAKKKS</sequence>
<dbReference type="GO" id="GO:0003677">
    <property type="term" value="F:DNA binding"/>
    <property type="evidence" value="ECO:0007669"/>
    <property type="project" value="UniProtKB-UniRule"/>
</dbReference>
<dbReference type="AlphaFoldDB" id="A0A1E7Q2B9"/>
<dbReference type="NCBIfam" id="NF001399">
    <property type="entry name" value="PRK00283.1"/>
    <property type="match status" value="1"/>
</dbReference>
<dbReference type="InterPro" id="IPR010998">
    <property type="entry name" value="Integrase_recombinase_N"/>
</dbReference>
<evidence type="ECO:0000256" key="4">
    <source>
        <dbReference type="ARBA" id="ARBA00022490"/>
    </source>
</evidence>
<dbReference type="SUPFAM" id="SSF56349">
    <property type="entry name" value="DNA breaking-rejoining enzymes"/>
    <property type="match status" value="1"/>
</dbReference>
<name>A0A1E7Q2B9_9GAMM</name>
<evidence type="ECO:0000256" key="6">
    <source>
        <dbReference type="ARBA" id="ARBA00022829"/>
    </source>
</evidence>
<dbReference type="GO" id="GO:0005737">
    <property type="term" value="C:cytoplasm"/>
    <property type="evidence" value="ECO:0007669"/>
    <property type="project" value="UniProtKB-SubCell"/>
</dbReference>
<feature type="domain" description="Tyr recombinase" evidence="12">
    <location>
        <begin position="122"/>
        <end position="307"/>
    </location>
</feature>
<evidence type="ECO:0000256" key="11">
    <source>
        <dbReference type="HAMAP-Rule" id="MF_01808"/>
    </source>
</evidence>
<evidence type="ECO:0000256" key="1">
    <source>
        <dbReference type="ARBA" id="ARBA00004496"/>
    </source>
</evidence>
<dbReference type="OrthoDB" id="9801717at2"/>
<evidence type="ECO:0000313" key="15">
    <source>
        <dbReference type="Proteomes" id="UP000242258"/>
    </source>
</evidence>
<dbReference type="GO" id="GO:0009037">
    <property type="term" value="F:tyrosine-based site-specific recombinase activity"/>
    <property type="evidence" value="ECO:0007669"/>
    <property type="project" value="UniProtKB-UniRule"/>
</dbReference>
<dbReference type="InterPro" id="IPR002104">
    <property type="entry name" value="Integrase_catalytic"/>
</dbReference>
<evidence type="ECO:0000256" key="5">
    <source>
        <dbReference type="ARBA" id="ARBA00022618"/>
    </source>
</evidence>
<keyword evidence="7 11" id="KW-0229">DNA integration</keyword>
<dbReference type="InterPro" id="IPR011010">
    <property type="entry name" value="DNA_brk_join_enz"/>
</dbReference>
<feature type="active site" description="O-(3'-phospho-DNA)-tyrosine intermediate" evidence="11">
    <location>
        <position position="294"/>
    </location>
</feature>
<dbReference type="InterPro" id="IPR011931">
    <property type="entry name" value="Recomb_XerC"/>
</dbReference>
<dbReference type="Pfam" id="PF00589">
    <property type="entry name" value="Phage_integrase"/>
    <property type="match status" value="1"/>
</dbReference>
<dbReference type="PANTHER" id="PTHR30349:SF81">
    <property type="entry name" value="TYROSINE RECOMBINASE XERC"/>
    <property type="match status" value="1"/>
</dbReference>
<accession>A0A1E7Q2B9</accession>
<gene>
    <name evidence="11" type="primary">xerC</name>
    <name evidence="14" type="ORF">BI198_00900</name>
</gene>
<dbReference type="NCBIfam" id="NF040815">
    <property type="entry name" value="recomb_XerA_Arch"/>
    <property type="match status" value="1"/>
</dbReference>
<dbReference type="GO" id="GO:0007059">
    <property type="term" value="P:chromosome segregation"/>
    <property type="evidence" value="ECO:0007669"/>
    <property type="project" value="UniProtKB-UniRule"/>
</dbReference>
<dbReference type="InterPro" id="IPR050090">
    <property type="entry name" value="Tyrosine_recombinase_XerCD"/>
</dbReference>
<feature type="active site" evidence="11">
    <location>
        <position position="186"/>
    </location>
</feature>
<evidence type="ECO:0000256" key="8">
    <source>
        <dbReference type="ARBA" id="ARBA00023125"/>
    </source>
</evidence>
<evidence type="ECO:0000259" key="12">
    <source>
        <dbReference type="PROSITE" id="PS51898"/>
    </source>
</evidence>
<comment type="caution">
    <text evidence="14">The sequence shown here is derived from an EMBL/GenBank/DDBJ whole genome shotgun (WGS) entry which is preliminary data.</text>
</comment>
<dbReference type="InterPro" id="IPR044068">
    <property type="entry name" value="CB"/>
</dbReference>
<dbReference type="PROSITE" id="PS51900">
    <property type="entry name" value="CB"/>
    <property type="match status" value="1"/>
</dbReference>
<keyword evidence="5 11" id="KW-0132">Cell division</keyword>
<reference evidence="15" key="1">
    <citation type="submission" date="2016-09" db="EMBL/GenBank/DDBJ databases">
        <authorList>
            <person name="Wan X."/>
            <person name="Hou S."/>
        </authorList>
    </citation>
    <scope>NUCLEOTIDE SEQUENCE [LARGE SCALE GENOMIC DNA]</scope>
    <source>
        <strain evidence="15">KH87</strain>
    </source>
</reference>
<evidence type="ECO:0000256" key="9">
    <source>
        <dbReference type="ARBA" id="ARBA00023172"/>
    </source>
</evidence>
<keyword evidence="10 11" id="KW-0131">Cell cycle</keyword>
<dbReference type="CDD" id="cd00798">
    <property type="entry name" value="INT_XerDC_C"/>
    <property type="match status" value="1"/>
</dbReference>
<comment type="similarity">
    <text evidence="2 11">Belongs to the 'phage' integrase family. XerC subfamily.</text>
</comment>
<keyword evidence="6 11" id="KW-0159">Chromosome partition</keyword>
<feature type="active site" evidence="11">
    <location>
        <position position="162"/>
    </location>
</feature>
<dbReference type="EMBL" id="MKEK01000001">
    <property type="protein sequence ID" value="OEY68279.1"/>
    <property type="molecule type" value="Genomic_DNA"/>
</dbReference>
<dbReference type="InterPro" id="IPR013762">
    <property type="entry name" value="Integrase-like_cat_sf"/>
</dbReference>
<keyword evidence="9 11" id="KW-0233">DNA recombination</keyword>